<accession>A0ABY6LVE5</accession>
<keyword evidence="2" id="KW-1185">Reference proteome</keyword>
<name>A0ABY6LVE5_9ARAC</name>
<organism evidence="1 2">
    <name type="scientific">Cordylochernes scorpioides</name>
    <dbReference type="NCBI Taxonomy" id="51811"/>
    <lineage>
        <taxon>Eukaryota</taxon>
        <taxon>Metazoa</taxon>
        <taxon>Ecdysozoa</taxon>
        <taxon>Arthropoda</taxon>
        <taxon>Chelicerata</taxon>
        <taxon>Arachnida</taxon>
        <taxon>Pseudoscorpiones</taxon>
        <taxon>Cheliferoidea</taxon>
        <taxon>Chernetidae</taxon>
        <taxon>Cordylochernes</taxon>
    </lineage>
</organism>
<sequence length="480" mass="54142">MRIAFRLEPTARTRSLFSPLQFPTKDTSLVSLVLAEQPIVMELPLVSPASCELRQYWVFLNPLQFYVEKVLVFACFGGRQDGMGAVIQALPEDPALRVRGPLEVVKASRMRGLTQRQDQYRRARHSSLDSLRTVGPRSGGFFQARNWQKLVKNMASERAKRVGDRLSGTTAAIQLDGTELGAPWKCDKTRWSKHPEVGAGNPTERDRVLDALWKSDDNVCDAEVARNVSAPSSAIQAEKMCYECVPITFVTSPDKVQTQPPSLRTSCAEIETTVRSDTFRNFEDSMLQGKDSIELSRSRICRRINLQLQRNAKPTEERNFLEHLWKSNKDEYMLEGHDMVSVDQESASTFETHDLSPCRGKKIRVRMWFCKQGLALILPLRFRKADDPHVARDVREIKGPPISASGEIGLFGTKRIEKGAVKRCRKVEEKKWESQGRQGTPARGKNTLQKIDIDPEQQLHTSKIVDIAAAAAVIEMHGDI</sequence>
<dbReference type="EMBL" id="CP092886">
    <property type="protein sequence ID" value="UYV84864.1"/>
    <property type="molecule type" value="Genomic_DNA"/>
</dbReference>
<proteinExistence type="predicted"/>
<protein>
    <submittedName>
        <fullName evidence="1">Uncharacterized protein</fullName>
    </submittedName>
</protein>
<reference evidence="1 2" key="1">
    <citation type="submission" date="2022-03" db="EMBL/GenBank/DDBJ databases">
        <title>A chromosomal length assembly of Cordylochernes scorpioides.</title>
        <authorList>
            <person name="Zeh D."/>
            <person name="Zeh J."/>
        </authorList>
    </citation>
    <scope>NUCLEOTIDE SEQUENCE [LARGE SCALE GENOMIC DNA]</scope>
    <source>
        <strain evidence="1">IN4F17</strain>
        <tissue evidence="1">Whole Body</tissue>
    </source>
</reference>
<gene>
    <name evidence="1" type="ORF">LAZ67_X003771</name>
</gene>
<evidence type="ECO:0000313" key="1">
    <source>
        <dbReference type="EMBL" id="UYV84864.1"/>
    </source>
</evidence>
<evidence type="ECO:0000313" key="2">
    <source>
        <dbReference type="Proteomes" id="UP001235939"/>
    </source>
</evidence>
<dbReference type="Proteomes" id="UP001235939">
    <property type="component" value="Chromosome X"/>
</dbReference>